<name>H7EHP1_9SPIR</name>
<dbReference type="PANTHER" id="PTHR30329">
    <property type="entry name" value="STATOR ELEMENT OF FLAGELLAR MOTOR COMPLEX"/>
    <property type="match status" value="1"/>
</dbReference>
<dbReference type="GO" id="GO:0016020">
    <property type="term" value="C:membrane"/>
    <property type="evidence" value="ECO:0007669"/>
    <property type="project" value="UniProtKB-UniRule"/>
</dbReference>
<keyword evidence="1" id="KW-0472">Membrane</keyword>
<dbReference type="InterPro" id="IPR041037">
    <property type="entry name" value="Pallilysin"/>
</dbReference>
<dbReference type="PANTHER" id="PTHR30329:SF21">
    <property type="entry name" value="LIPOPROTEIN YIAD-RELATED"/>
    <property type="match status" value="1"/>
</dbReference>
<dbReference type="EMBL" id="AGRW01000029">
    <property type="protein sequence ID" value="EIC02917.1"/>
    <property type="molecule type" value="Genomic_DNA"/>
</dbReference>
<comment type="caution">
    <text evidence="3">The sequence shown here is derived from an EMBL/GenBank/DDBJ whole genome shotgun (WGS) entry which is preliminary data.</text>
</comment>
<feature type="domain" description="OmpA-like" evidence="2">
    <location>
        <begin position="669"/>
        <end position="792"/>
    </location>
</feature>
<accession>H7EHP1</accession>
<dbReference type="NCBIfam" id="NF033751">
    <property type="entry name" value="pallilysin_like"/>
    <property type="match status" value="1"/>
</dbReference>
<organism evidence="3 4">
    <name type="scientific">Treponema saccharophilum DSM 2985</name>
    <dbReference type="NCBI Taxonomy" id="907348"/>
    <lineage>
        <taxon>Bacteria</taxon>
        <taxon>Pseudomonadati</taxon>
        <taxon>Spirochaetota</taxon>
        <taxon>Spirochaetia</taxon>
        <taxon>Spirochaetales</taxon>
        <taxon>Treponemataceae</taxon>
        <taxon>Treponema</taxon>
    </lineage>
</organism>
<dbReference type="InterPro" id="IPR036737">
    <property type="entry name" value="OmpA-like_sf"/>
</dbReference>
<dbReference type="RefSeq" id="WP_002702225.1">
    <property type="nucleotide sequence ID" value="NZ_AGRW01000029.1"/>
</dbReference>
<dbReference type="Proteomes" id="UP000003571">
    <property type="component" value="Unassembled WGS sequence"/>
</dbReference>
<dbReference type="AlphaFoldDB" id="H7EHP1"/>
<dbReference type="InterPro" id="IPR006665">
    <property type="entry name" value="OmpA-like"/>
</dbReference>
<dbReference type="PROSITE" id="PS51123">
    <property type="entry name" value="OMPA_2"/>
    <property type="match status" value="1"/>
</dbReference>
<evidence type="ECO:0000313" key="3">
    <source>
        <dbReference type="EMBL" id="EIC02917.1"/>
    </source>
</evidence>
<gene>
    <name evidence="3" type="ORF">TresaDRAFT_2671</name>
</gene>
<evidence type="ECO:0000256" key="1">
    <source>
        <dbReference type="PROSITE-ProRule" id="PRU00473"/>
    </source>
</evidence>
<evidence type="ECO:0000313" key="4">
    <source>
        <dbReference type="Proteomes" id="UP000003571"/>
    </source>
</evidence>
<reference evidence="3 4" key="1">
    <citation type="submission" date="2011-09" db="EMBL/GenBank/DDBJ databases">
        <title>The draft genome of Treponema saccharophilum DSM 2985.</title>
        <authorList>
            <consortium name="US DOE Joint Genome Institute (JGI-PGF)"/>
            <person name="Lucas S."/>
            <person name="Copeland A."/>
            <person name="Lapidus A."/>
            <person name="Glavina del Rio T."/>
            <person name="Dalin E."/>
            <person name="Tice H."/>
            <person name="Bruce D."/>
            <person name="Goodwin L."/>
            <person name="Pitluck S."/>
            <person name="Peters L."/>
            <person name="Kyrpides N."/>
            <person name="Mavromatis K."/>
            <person name="Ivanova N."/>
            <person name="Markowitz V."/>
            <person name="Cheng J.-F."/>
            <person name="Hugenholtz P."/>
            <person name="Woyke T."/>
            <person name="Wu D."/>
            <person name="Gronow S."/>
            <person name="Wellnitz S."/>
            <person name="Brambilla E."/>
            <person name="Klenk H.-P."/>
            <person name="Eisen J.A."/>
        </authorList>
    </citation>
    <scope>NUCLEOTIDE SEQUENCE [LARGE SCALE GENOMIC DNA]</scope>
    <source>
        <strain evidence="3 4">DSM 2985</strain>
    </source>
</reference>
<dbReference type="CDD" id="cd07185">
    <property type="entry name" value="OmpA_C-like"/>
    <property type="match status" value="1"/>
</dbReference>
<protein>
    <submittedName>
        <fullName evidence="3">OmpA/MotB domain protein</fullName>
    </submittedName>
</protein>
<dbReference type="SUPFAM" id="SSF103088">
    <property type="entry name" value="OmpA-like"/>
    <property type="match status" value="1"/>
</dbReference>
<keyword evidence="4" id="KW-1185">Reference proteome</keyword>
<dbReference type="STRING" id="907348.TresaDRAFT_2671"/>
<sequence>MKKLIPVVFVLFAVFLAFVVFSRKLFVHDSVLSRSRVVVPVISDKPSRDMAETVPDTSFITLSSGETLISTVEVDIDDDGFEDQLNVIKTSSSPYLSVVVALYNAASSTYVRSFTIQTEIAQVRTFVCTSMDVIGNHKNALVYQGYADNGHFVMKIYIADTSGADGSPQKFGMRLIGDFESEGTIFIQQNQRSESYELSQSSGGSFPVWVYTSEAQSSSNSSSARLDQIQTMYDWSASERKYVEVRSIRVAGSSIAAKELAKIQDGTVSSFAKFLNGLWYKADGAEKRRFIFFDQQNEEIVFQFEDNEEVYSWTNSNLRRNGIYFSSVNKSIENLQRRFDISLVDLDEIRVKIQDDVRMLIGEENLWDGNYKKVVMKPKSRSNRENVSEYVEKLVKDVSWECDDGVRISFTNSEYTVEGASLSDRGRFTQIDIFGKTFIQFRSESGTAFFSGEYLPTSEMGADGERISLQKVSVSPEGYYNEQTKPIVLRKFVEPAEGAIVVSDSGGEDEQGDFQTQESVSQVVFASDASKEAMKELPVPKATVRISPRYFSPDGDGVGDELNVYLGIDSEAGVKKWSFVVKSPDGRKTFWSKSGTTKVDDVITWNGKSVSNELVQSATDYPYTFTLEDSNGTKCVEEGFVQVDILVIKEGGRLKIQVPSIIFRSDNADFVSDEEVRSAPDWDKESHGLDRRTIDNNIRVLHRVAEILKKFRDYRVSIEGNANNMTGSDTEEQEIVQLSKERAEFVLDWLVQNGIEADRLSAKGNGSKFPLAKSTDAENRWKNRRVEFILIK</sequence>
<dbReference type="Gene3D" id="3.30.1330.60">
    <property type="entry name" value="OmpA-like domain"/>
    <property type="match status" value="1"/>
</dbReference>
<dbReference type="PATRIC" id="fig|907348.3.peg.313"/>
<dbReference type="eggNOG" id="COG2885">
    <property type="taxonomic scope" value="Bacteria"/>
</dbReference>
<proteinExistence type="predicted"/>
<evidence type="ECO:0000259" key="2">
    <source>
        <dbReference type="PROSITE" id="PS51123"/>
    </source>
</evidence>
<dbReference type="Pfam" id="PF00691">
    <property type="entry name" value="OmpA"/>
    <property type="match status" value="1"/>
</dbReference>
<dbReference type="InterPro" id="IPR050330">
    <property type="entry name" value="Bact_OuterMem_StrucFunc"/>
</dbReference>
<dbReference type="Pfam" id="PF18663">
    <property type="entry name" value="Pallilysin"/>
    <property type="match status" value="1"/>
</dbReference>
<dbReference type="OrthoDB" id="366418at2"/>